<dbReference type="InterPro" id="IPR036513">
    <property type="entry name" value="STAS_dom_sf"/>
</dbReference>
<dbReference type="AlphaFoldDB" id="A0A5B8U9X0"/>
<dbReference type="Gene3D" id="3.30.750.24">
    <property type="entry name" value="STAS domain"/>
    <property type="match status" value="1"/>
</dbReference>
<comment type="similarity">
    <text evidence="1 2">Belongs to the anti-sigma-factor antagonist family.</text>
</comment>
<dbReference type="SUPFAM" id="SSF52091">
    <property type="entry name" value="SpoIIaa-like"/>
    <property type="match status" value="1"/>
</dbReference>
<dbReference type="NCBIfam" id="TIGR00377">
    <property type="entry name" value="ant_ant_sig"/>
    <property type="match status" value="1"/>
</dbReference>
<dbReference type="Proteomes" id="UP000321805">
    <property type="component" value="Chromosome"/>
</dbReference>
<reference evidence="4 5" key="1">
    <citation type="journal article" date="2018" name="J. Microbiol.">
        <title>Baekduia soli gen. nov., sp. nov., a novel bacterium isolated from the soil of Baekdu Mountain and proposal of a novel family name, Baekduiaceae fam. nov.</title>
        <authorList>
            <person name="An D.S."/>
            <person name="Siddiqi M.Z."/>
            <person name="Kim K.H."/>
            <person name="Yu H.S."/>
            <person name="Im W.T."/>
        </authorList>
    </citation>
    <scope>NUCLEOTIDE SEQUENCE [LARGE SCALE GENOMIC DNA]</scope>
    <source>
        <strain evidence="4 5">BR7-21</strain>
    </source>
</reference>
<dbReference type="KEGG" id="bsol:FSW04_22125"/>
<dbReference type="InterPro" id="IPR003658">
    <property type="entry name" value="Anti-sigma_ant"/>
</dbReference>
<evidence type="ECO:0000313" key="4">
    <source>
        <dbReference type="EMBL" id="QEC49999.1"/>
    </source>
</evidence>
<dbReference type="EMBL" id="CP042430">
    <property type="protein sequence ID" value="QEC49999.1"/>
    <property type="molecule type" value="Genomic_DNA"/>
</dbReference>
<dbReference type="PANTHER" id="PTHR33495:SF2">
    <property type="entry name" value="ANTI-SIGMA FACTOR ANTAGONIST TM_1081-RELATED"/>
    <property type="match status" value="1"/>
</dbReference>
<dbReference type="PANTHER" id="PTHR33495">
    <property type="entry name" value="ANTI-SIGMA FACTOR ANTAGONIST TM_1081-RELATED-RELATED"/>
    <property type="match status" value="1"/>
</dbReference>
<dbReference type="OrthoDB" id="4833278at2"/>
<evidence type="ECO:0000313" key="5">
    <source>
        <dbReference type="Proteomes" id="UP000321805"/>
    </source>
</evidence>
<evidence type="ECO:0000256" key="1">
    <source>
        <dbReference type="ARBA" id="ARBA00009013"/>
    </source>
</evidence>
<feature type="domain" description="STAS" evidence="3">
    <location>
        <begin position="18"/>
        <end position="115"/>
    </location>
</feature>
<dbReference type="CDD" id="cd07043">
    <property type="entry name" value="STAS_anti-anti-sigma_factors"/>
    <property type="match status" value="1"/>
</dbReference>
<dbReference type="GO" id="GO:0043856">
    <property type="term" value="F:anti-sigma factor antagonist activity"/>
    <property type="evidence" value="ECO:0007669"/>
    <property type="project" value="InterPro"/>
</dbReference>
<protein>
    <recommendedName>
        <fullName evidence="2">Anti-sigma factor antagonist</fullName>
    </recommendedName>
</protein>
<sequence length="123" mass="13216">MPPEFALTQDAVDDATQVVAVRGEIDLFTAPELKAALGEAIEGGKTRVVVDLEETTFLDSTALGVLIGTVKRLRSRDGRLTIVNVDQNIAKTFEITGLDQIFTIRASRDEAVSALDEEEAPAS</sequence>
<proteinExistence type="inferred from homology"/>
<name>A0A5B8U9X0_9ACTN</name>
<dbReference type="PROSITE" id="PS50801">
    <property type="entry name" value="STAS"/>
    <property type="match status" value="1"/>
</dbReference>
<dbReference type="RefSeq" id="WP_146922364.1">
    <property type="nucleotide sequence ID" value="NZ_CP042430.1"/>
</dbReference>
<keyword evidence="5" id="KW-1185">Reference proteome</keyword>
<evidence type="ECO:0000259" key="3">
    <source>
        <dbReference type="PROSITE" id="PS50801"/>
    </source>
</evidence>
<dbReference type="Pfam" id="PF01740">
    <property type="entry name" value="STAS"/>
    <property type="match status" value="1"/>
</dbReference>
<gene>
    <name evidence="4" type="ORF">FSW04_22125</name>
</gene>
<evidence type="ECO:0000256" key="2">
    <source>
        <dbReference type="RuleBase" id="RU003749"/>
    </source>
</evidence>
<organism evidence="4 5">
    <name type="scientific">Baekduia soli</name>
    <dbReference type="NCBI Taxonomy" id="496014"/>
    <lineage>
        <taxon>Bacteria</taxon>
        <taxon>Bacillati</taxon>
        <taxon>Actinomycetota</taxon>
        <taxon>Thermoleophilia</taxon>
        <taxon>Solirubrobacterales</taxon>
        <taxon>Baekduiaceae</taxon>
        <taxon>Baekduia</taxon>
    </lineage>
</organism>
<accession>A0A5B8U9X0</accession>
<dbReference type="InterPro" id="IPR002645">
    <property type="entry name" value="STAS_dom"/>
</dbReference>